<organism evidence="1 2">
    <name type="scientific">Cardamine amara subsp. amara</name>
    <dbReference type="NCBI Taxonomy" id="228776"/>
    <lineage>
        <taxon>Eukaryota</taxon>
        <taxon>Viridiplantae</taxon>
        <taxon>Streptophyta</taxon>
        <taxon>Embryophyta</taxon>
        <taxon>Tracheophyta</taxon>
        <taxon>Spermatophyta</taxon>
        <taxon>Magnoliopsida</taxon>
        <taxon>eudicotyledons</taxon>
        <taxon>Gunneridae</taxon>
        <taxon>Pentapetalae</taxon>
        <taxon>rosids</taxon>
        <taxon>malvids</taxon>
        <taxon>Brassicales</taxon>
        <taxon>Brassicaceae</taxon>
        <taxon>Cardamineae</taxon>
        <taxon>Cardamine</taxon>
    </lineage>
</organism>
<dbReference type="SUPFAM" id="SSF56219">
    <property type="entry name" value="DNase I-like"/>
    <property type="match status" value="1"/>
</dbReference>
<dbReference type="InterPro" id="IPR036691">
    <property type="entry name" value="Endo/exonu/phosph_ase_sf"/>
</dbReference>
<name>A0ABD1AJP0_CARAN</name>
<gene>
    <name evidence="1" type="ORF">V5N11_005577</name>
</gene>
<dbReference type="PANTHER" id="PTHR33710:SF77">
    <property type="entry name" value="DNASE I-LIKE SUPERFAMILY PROTEIN"/>
    <property type="match status" value="1"/>
</dbReference>
<dbReference type="AlphaFoldDB" id="A0ABD1AJP0"/>
<dbReference type="EMBL" id="JBANAX010000491">
    <property type="protein sequence ID" value="KAL1206953.1"/>
    <property type="molecule type" value="Genomic_DNA"/>
</dbReference>
<sequence length="107" mass="12128">MADMHIYLDEAGLLDLTPRGCFYTCSNHQPWNPISRKLDIALVNDYWRETFPDSSAVFDAMGYSDHSPILIYFTQASTRRLSPFKFFTLFSNSSKLSQTDSGGLGEC</sequence>
<protein>
    <recommendedName>
        <fullName evidence="3">Endonuclease/exonuclease/phosphatase domain-containing protein</fullName>
    </recommendedName>
</protein>
<evidence type="ECO:0008006" key="3">
    <source>
        <dbReference type="Google" id="ProtNLM"/>
    </source>
</evidence>
<dbReference type="Proteomes" id="UP001558713">
    <property type="component" value="Unassembled WGS sequence"/>
</dbReference>
<keyword evidence="2" id="KW-1185">Reference proteome</keyword>
<comment type="caution">
    <text evidence="1">The sequence shown here is derived from an EMBL/GenBank/DDBJ whole genome shotgun (WGS) entry which is preliminary data.</text>
</comment>
<evidence type="ECO:0000313" key="2">
    <source>
        <dbReference type="Proteomes" id="UP001558713"/>
    </source>
</evidence>
<evidence type="ECO:0000313" key="1">
    <source>
        <dbReference type="EMBL" id="KAL1206953.1"/>
    </source>
</evidence>
<proteinExistence type="predicted"/>
<accession>A0ABD1AJP0</accession>
<reference evidence="1 2" key="1">
    <citation type="submission" date="2024-04" db="EMBL/GenBank/DDBJ databases">
        <title>Genome assembly C_amara_ONT_v2.</title>
        <authorList>
            <person name="Yant L."/>
            <person name="Moore C."/>
            <person name="Slenker M."/>
        </authorList>
    </citation>
    <scope>NUCLEOTIDE SEQUENCE [LARGE SCALE GENOMIC DNA]</scope>
    <source>
        <tissue evidence="1">Leaf</tissue>
    </source>
</reference>
<dbReference type="PANTHER" id="PTHR33710">
    <property type="entry name" value="BNAC02G09200D PROTEIN"/>
    <property type="match status" value="1"/>
</dbReference>
<dbReference type="Gene3D" id="3.60.10.10">
    <property type="entry name" value="Endonuclease/exonuclease/phosphatase"/>
    <property type="match status" value="1"/>
</dbReference>